<proteinExistence type="predicted"/>
<feature type="region of interest" description="Disordered" evidence="1">
    <location>
        <begin position="127"/>
        <end position="168"/>
    </location>
</feature>
<sequence>MNVSDFSYLLQKPEKITQEHVDSLKKIVDEYPYFQAAKAIYLKALKNQESFKYNETLKQTAAYTTDRSILFEYITSDEFNQHEVAEKIMQQTANETLFAIPVEAEEIIIRDQKTSFDFNEVNANAVMDPELFSPKEEQDPKEKEIPETKPSEEDSKEENSLEIGKPLAFSRKETHSFMEWMQLSSTLEPIKRNEEKEIPEAKSSEERKEKKSSIEGKLKLIDRFLEKNPKIPPVTDAVNKANLAKENTPEKSELMTETLARVYLEQKKYKKAIQAYKILSLKYPEKSGFFADQINAIKKLKDIN</sequence>
<dbReference type="RefSeq" id="WP_236959391.1">
    <property type="nucleotide sequence ID" value="NZ_JAETXX010000007.1"/>
</dbReference>
<name>A0ABS9J4R2_9FLAO</name>
<accession>A0ABS9J4R2</accession>
<keyword evidence="3" id="KW-1185">Reference proteome</keyword>
<evidence type="ECO:0000313" key="2">
    <source>
        <dbReference type="EMBL" id="MCF8715427.1"/>
    </source>
</evidence>
<reference evidence="2 3" key="1">
    <citation type="submission" date="2021-01" db="EMBL/GenBank/DDBJ databases">
        <title>Genome sequencing of Joostella atrarenae M1-2 (= KCTC 23194).</title>
        <authorList>
            <person name="Zakaria M.R."/>
            <person name="Lam M.Q."/>
            <person name="Chong C.S."/>
        </authorList>
    </citation>
    <scope>NUCLEOTIDE SEQUENCE [LARGE SCALE GENOMIC DNA]</scope>
    <source>
        <strain evidence="2 3">M1-2</strain>
    </source>
</reference>
<dbReference type="Gene3D" id="1.25.40.10">
    <property type="entry name" value="Tetratricopeptide repeat domain"/>
    <property type="match status" value="1"/>
</dbReference>
<evidence type="ECO:0000313" key="3">
    <source>
        <dbReference type="Proteomes" id="UP000829517"/>
    </source>
</evidence>
<dbReference type="EMBL" id="JAETXX010000007">
    <property type="protein sequence ID" value="MCF8715427.1"/>
    <property type="molecule type" value="Genomic_DNA"/>
</dbReference>
<evidence type="ECO:0008006" key="4">
    <source>
        <dbReference type="Google" id="ProtNLM"/>
    </source>
</evidence>
<dbReference type="Proteomes" id="UP000829517">
    <property type="component" value="Unassembled WGS sequence"/>
</dbReference>
<feature type="region of interest" description="Disordered" evidence="1">
    <location>
        <begin position="191"/>
        <end position="212"/>
    </location>
</feature>
<gene>
    <name evidence="2" type="ORF">JM658_11365</name>
</gene>
<organism evidence="2 3">
    <name type="scientific">Joostella atrarenae</name>
    <dbReference type="NCBI Taxonomy" id="679257"/>
    <lineage>
        <taxon>Bacteria</taxon>
        <taxon>Pseudomonadati</taxon>
        <taxon>Bacteroidota</taxon>
        <taxon>Flavobacteriia</taxon>
        <taxon>Flavobacteriales</taxon>
        <taxon>Flavobacteriaceae</taxon>
        <taxon>Joostella</taxon>
    </lineage>
</organism>
<protein>
    <recommendedName>
        <fullName evidence="4">Tetratricopeptide repeat protein</fullName>
    </recommendedName>
</protein>
<feature type="compositionally biased region" description="Basic and acidic residues" evidence="1">
    <location>
        <begin position="133"/>
        <end position="159"/>
    </location>
</feature>
<comment type="caution">
    <text evidence="2">The sequence shown here is derived from an EMBL/GenBank/DDBJ whole genome shotgun (WGS) entry which is preliminary data.</text>
</comment>
<dbReference type="InterPro" id="IPR011990">
    <property type="entry name" value="TPR-like_helical_dom_sf"/>
</dbReference>
<evidence type="ECO:0000256" key="1">
    <source>
        <dbReference type="SAM" id="MobiDB-lite"/>
    </source>
</evidence>